<evidence type="ECO:0000256" key="2">
    <source>
        <dbReference type="ARBA" id="ARBA00022737"/>
    </source>
</evidence>
<accession>A0A813IUE9</accession>
<dbReference type="GO" id="GO:0005509">
    <property type="term" value="F:calcium ion binding"/>
    <property type="evidence" value="ECO:0007669"/>
    <property type="project" value="InterPro"/>
</dbReference>
<evidence type="ECO:0000256" key="3">
    <source>
        <dbReference type="ARBA" id="ARBA00022837"/>
    </source>
</evidence>
<evidence type="ECO:0000256" key="1">
    <source>
        <dbReference type="ARBA" id="ARBA00022723"/>
    </source>
</evidence>
<protein>
    <recommendedName>
        <fullName evidence="4">EF-hand domain-containing protein</fullName>
    </recommendedName>
</protein>
<dbReference type="Gene3D" id="1.10.238.10">
    <property type="entry name" value="EF-hand"/>
    <property type="match status" value="2"/>
</dbReference>
<name>A0A813IUE9_POLGL</name>
<feature type="domain" description="EF-hand" evidence="4">
    <location>
        <begin position="67"/>
        <end position="102"/>
    </location>
</feature>
<comment type="caution">
    <text evidence="5">The sequence shown here is derived from an EMBL/GenBank/DDBJ whole genome shotgun (WGS) entry which is preliminary data.</text>
</comment>
<dbReference type="PANTHER" id="PTHR34524:SF6">
    <property type="entry name" value="CALCYPHOSINE LIKE"/>
    <property type="match status" value="1"/>
</dbReference>
<dbReference type="PROSITE" id="PS50222">
    <property type="entry name" value="EF_HAND_2"/>
    <property type="match status" value="4"/>
</dbReference>
<dbReference type="CDD" id="cd00051">
    <property type="entry name" value="EFh"/>
    <property type="match status" value="1"/>
</dbReference>
<sequence>AGMFDNLRGFRSQNKLKKAALHVIASQLGEAQIKGLRDVFVSLDENGDGLLTVVEMKAGLEKAGLAEIPADLQAIMDGVDADGSGVIDYTEFLAATLDQKDYMKEDACWQAFRVFDRDGNGKISKEELAQVLADGAVSAMLVQDVESLMNEIDVNGDGEVDFDEFLLMMRKGE</sequence>
<keyword evidence="1" id="KW-0479">Metal-binding</keyword>
<reference evidence="5" key="1">
    <citation type="submission" date="2021-02" db="EMBL/GenBank/DDBJ databases">
        <authorList>
            <person name="Dougan E. K."/>
            <person name="Rhodes N."/>
            <person name="Thang M."/>
            <person name="Chan C."/>
        </authorList>
    </citation>
    <scope>NUCLEOTIDE SEQUENCE</scope>
</reference>
<feature type="domain" description="EF-hand" evidence="4">
    <location>
        <begin position="103"/>
        <end position="138"/>
    </location>
</feature>
<dbReference type="InterPro" id="IPR011992">
    <property type="entry name" value="EF-hand-dom_pair"/>
</dbReference>
<dbReference type="SUPFAM" id="SSF47473">
    <property type="entry name" value="EF-hand"/>
    <property type="match status" value="1"/>
</dbReference>
<dbReference type="AlphaFoldDB" id="A0A813IUE9"/>
<dbReference type="PANTHER" id="PTHR34524">
    <property type="entry name" value="CALCYPHOSIN"/>
    <property type="match status" value="1"/>
</dbReference>
<evidence type="ECO:0000259" key="4">
    <source>
        <dbReference type="PROSITE" id="PS50222"/>
    </source>
</evidence>
<dbReference type="InterPro" id="IPR018247">
    <property type="entry name" value="EF_Hand_1_Ca_BS"/>
</dbReference>
<feature type="non-terminal residue" evidence="5">
    <location>
        <position position="173"/>
    </location>
</feature>
<dbReference type="InterPro" id="IPR051581">
    <property type="entry name" value="Ca-bind"/>
</dbReference>
<keyword evidence="2" id="KW-0677">Repeat</keyword>
<dbReference type="SMART" id="SM00054">
    <property type="entry name" value="EFh"/>
    <property type="match status" value="4"/>
</dbReference>
<organism evidence="5 6">
    <name type="scientific">Polarella glacialis</name>
    <name type="common">Dinoflagellate</name>
    <dbReference type="NCBI Taxonomy" id="89957"/>
    <lineage>
        <taxon>Eukaryota</taxon>
        <taxon>Sar</taxon>
        <taxon>Alveolata</taxon>
        <taxon>Dinophyceae</taxon>
        <taxon>Suessiales</taxon>
        <taxon>Suessiaceae</taxon>
        <taxon>Polarella</taxon>
    </lineage>
</organism>
<dbReference type="Proteomes" id="UP000626109">
    <property type="component" value="Unassembled WGS sequence"/>
</dbReference>
<feature type="domain" description="EF-hand" evidence="4">
    <location>
        <begin position="140"/>
        <end position="173"/>
    </location>
</feature>
<evidence type="ECO:0000313" key="6">
    <source>
        <dbReference type="Proteomes" id="UP000626109"/>
    </source>
</evidence>
<dbReference type="InterPro" id="IPR002048">
    <property type="entry name" value="EF_hand_dom"/>
</dbReference>
<dbReference type="EMBL" id="CAJNNW010014553">
    <property type="protein sequence ID" value="CAE8656747.1"/>
    <property type="molecule type" value="Genomic_DNA"/>
</dbReference>
<feature type="domain" description="EF-hand" evidence="4">
    <location>
        <begin position="31"/>
        <end position="66"/>
    </location>
</feature>
<keyword evidence="3" id="KW-0106">Calcium</keyword>
<dbReference type="Pfam" id="PF13499">
    <property type="entry name" value="EF-hand_7"/>
    <property type="match status" value="2"/>
</dbReference>
<dbReference type="FunFam" id="1.10.238.10:FF:000003">
    <property type="entry name" value="Calmodulin A"/>
    <property type="match status" value="1"/>
</dbReference>
<proteinExistence type="predicted"/>
<dbReference type="PROSITE" id="PS00018">
    <property type="entry name" value="EF_HAND_1"/>
    <property type="match status" value="4"/>
</dbReference>
<gene>
    <name evidence="5" type="ORF">PGLA2088_LOCUS12361</name>
</gene>
<evidence type="ECO:0000313" key="5">
    <source>
        <dbReference type="EMBL" id="CAE8656747.1"/>
    </source>
</evidence>